<keyword evidence="2" id="KW-0723">Serine/threonine-protein kinase</keyword>
<dbReference type="EC" id="2.7.11.1" evidence="1"/>
<evidence type="ECO:0000256" key="3">
    <source>
        <dbReference type="ARBA" id="ARBA00022679"/>
    </source>
</evidence>
<dbReference type="GO" id="GO:0005524">
    <property type="term" value="F:ATP binding"/>
    <property type="evidence" value="ECO:0007669"/>
    <property type="project" value="UniProtKB-UniRule"/>
</dbReference>
<organism evidence="11 12">
    <name type="scientific">Petropleomorpha daqingensis</name>
    <dbReference type="NCBI Taxonomy" id="2026353"/>
    <lineage>
        <taxon>Bacteria</taxon>
        <taxon>Bacillati</taxon>
        <taxon>Actinomycetota</taxon>
        <taxon>Actinomycetes</taxon>
        <taxon>Geodermatophilales</taxon>
        <taxon>Geodermatophilaceae</taxon>
        <taxon>Petropleomorpha</taxon>
    </lineage>
</organism>
<gene>
    <name evidence="11" type="ORF">GGQ55_002377</name>
</gene>
<reference evidence="11 12" key="1">
    <citation type="submission" date="2020-07" db="EMBL/GenBank/DDBJ databases">
        <title>Sequencing the genomes of 1000 actinobacteria strains.</title>
        <authorList>
            <person name="Klenk H.-P."/>
        </authorList>
    </citation>
    <scope>NUCLEOTIDE SEQUENCE [LARGE SCALE GENOMIC DNA]</scope>
    <source>
        <strain evidence="11 12">DSM 104001</strain>
    </source>
</reference>
<evidence type="ECO:0000313" key="11">
    <source>
        <dbReference type="EMBL" id="NYJ06099.1"/>
    </source>
</evidence>
<keyword evidence="9" id="KW-0472">Membrane</keyword>
<evidence type="ECO:0000256" key="7">
    <source>
        <dbReference type="PROSITE-ProRule" id="PRU10141"/>
    </source>
</evidence>
<sequence>MTGTTRPVPRGYELVRLLGEGGFGEVVLARHVVLGRLVAIKRVHAFALGSADDLARFEREAKILATLDHPAVVRVLDFQIDERGDAALVMEYVPGSSLDALLQDGPLAPAAALRVLGDVADALTAGAARGIVHRDIKSANVFVQPDGSAKLGDFGIARMLGDPAVFRTTDGSVRGTPGYMAPEAGLGEGAVDARTDAYAFAVLAFETLTGQLPFPGLDMAQALVAHYSVVPPSADAVVPGFPAAAAAALADGLSKDPARRPLPRELVDRLQAVPAAEWPASLTGAGRAPASPTTVGRPSAREAAPPTVLQAPRSVPQLPVVPTRRRRRRTSWIVVAALVAAAAVGVAVWRLWPSSAPDALAVESVTTTLDPANGGGGCPSASYRVAASVTTNGGPGTLAFSWELPGGRTAGADSVAVEEGQRQVELSLSFELTGSAAVSGAPVLVVTAPDARRVSAPPVAYTC</sequence>
<keyword evidence="6 7" id="KW-0067">ATP-binding</keyword>
<dbReference type="CDD" id="cd14014">
    <property type="entry name" value="STKc_PknB_like"/>
    <property type="match status" value="1"/>
</dbReference>
<comment type="caution">
    <text evidence="11">The sequence shown here is derived from an EMBL/GenBank/DDBJ whole genome shotgun (WGS) entry which is preliminary data.</text>
</comment>
<keyword evidence="4 7" id="KW-0547">Nucleotide-binding</keyword>
<dbReference type="EMBL" id="JACBZT010000001">
    <property type="protein sequence ID" value="NYJ06099.1"/>
    <property type="molecule type" value="Genomic_DNA"/>
</dbReference>
<dbReference type="Gene3D" id="1.10.510.10">
    <property type="entry name" value="Transferase(Phosphotransferase) domain 1"/>
    <property type="match status" value="1"/>
</dbReference>
<keyword evidence="9" id="KW-0812">Transmembrane</keyword>
<evidence type="ECO:0000256" key="8">
    <source>
        <dbReference type="SAM" id="MobiDB-lite"/>
    </source>
</evidence>
<evidence type="ECO:0000256" key="2">
    <source>
        <dbReference type="ARBA" id="ARBA00022527"/>
    </source>
</evidence>
<dbReference type="Pfam" id="PF00069">
    <property type="entry name" value="Pkinase"/>
    <property type="match status" value="1"/>
</dbReference>
<dbReference type="InterPro" id="IPR017441">
    <property type="entry name" value="Protein_kinase_ATP_BS"/>
</dbReference>
<dbReference type="GO" id="GO:0004674">
    <property type="term" value="F:protein serine/threonine kinase activity"/>
    <property type="evidence" value="ECO:0007669"/>
    <property type="project" value="UniProtKB-KW"/>
</dbReference>
<keyword evidence="3 11" id="KW-0808">Transferase</keyword>
<evidence type="ECO:0000256" key="9">
    <source>
        <dbReference type="SAM" id="Phobius"/>
    </source>
</evidence>
<dbReference type="PANTHER" id="PTHR43289:SF6">
    <property type="entry name" value="SERINE_THREONINE-PROTEIN KINASE NEKL-3"/>
    <property type="match status" value="1"/>
</dbReference>
<dbReference type="SMART" id="SM00220">
    <property type="entry name" value="S_TKc"/>
    <property type="match status" value="1"/>
</dbReference>
<evidence type="ECO:0000256" key="6">
    <source>
        <dbReference type="ARBA" id="ARBA00022840"/>
    </source>
</evidence>
<feature type="binding site" evidence="7">
    <location>
        <position position="41"/>
    </location>
    <ligand>
        <name>ATP</name>
        <dbReference type="ChEBI" id="CHEBI:30616"/>
    </ligand>
</feature>
<feature type="domain" description="Protein kinase" evidence="10">
    <location>
        <begin position="12"/>
        <end position="273"/>
    </location>
</feature>
<evidence type="ECO:0000256" key="5">
    <source>
        <dbReference type="ARBA" id="ARBA00022777"/>
    </source>
</evidence>
<proteinExistence type="predicted"/>
<keyword evidence="12" id="KW-1185">Reference proteome</keyword>
<feature type="transmembrane region" description="Helical" evidence="9">
    <location>
        <begin position="332"/>
        <end position="352"/>
    </location>
</feature>
<evidence type="ECO:0000313" key="12">
    <source>
        <dbReference type="Proteomes" id="UP000541969"/>
    </source>
</evidence>
<name>A0A853CGI3_9ACTN</name>
<evidence type="ECO:0000256" key="4">
    <source>
        <dbReference type="ARBA" id="ARBA00022741"/>
    </source>
</evidence>
<dbReference type="PANTHER" id="PTHR43289">
    <property type="entry name" value="MITOGEN-ACTIVATED PROTEIN KINASE KINASE KINASE 20-RELATED"/>
    <property type="match status" value="1"/>
</dbReference>
<dbReference type="InterPro" id="IPR011009">
    <property type="entry name" value="Kinase-like_dom_sf"/>
</dbReference>
<dbReference type="AlphaFoldDB" id="A0A853CGI3"/>
<accession>A0A853CGI3</accession>
<feature type="region of interest" description="Disordered" evidence="8">
    <location>
        <begin position="281"/>
        <end position="311"/>
    </location>
</feature>
<keyword evidence="5 11" id="KW-0418">Kinase</keyword>
<dbReference type="InterPro" id="IPR008271">
    <property type="entry name" value="Ser/Thr_kinase_AS"/>
</dbReference>
<keyword evidence="9" id="KW-1133">Transmembrane helix</keyword>
<dbReference type="RefSeq" id="WP_179716980.1">
    <property type="nucleotide sequence ID" value="NZ_JACBZT010000001.1"/>
</dbReference>
<evidence type="ECO:0000256" key="1">
    <source>
        <dbReference type="ARBA" id="ARBA00012513"/>
    </source>
</evidence>
<protein>
    <recommendedName>
        <fullName evidence="1">non-specific serine/threonine protein kinase</fullName>
        <ecNumber evidence="1">2.7.11.1</ecNumber>
    </recommendedName>
</protein>
<dbReference type="InterPro" id="IPR000719">
    <property type="entry name" value="Prot_kinase_dom"/>
</dbReference>
<dbReference type="PROSITE" id="PS00108">
    <property type="entry name" value="PROTEIN_KINASE_ST"/>
    <property type="match status" value="1"/>
</dbReference>
<dbReference type="Gene3D" id="3.30.200.20">
    <property type="entry name" value="Phosphorylase Kinase, domain 1"/>
    <property type="match status" value="1"/>
</dbReference>
<evidence type="ECO:0000259" key="10">
    <source>
        <dbReference type="PROSITE" id="PS50011"/>
    </source>
</evidence>
<dbReference type="PROSITE" id="PS00107">
    <property type="entry name" value="PROTEIN_KINASE_ATP"/>
    <property type="match status" value="1"/>
</dbReference>
<dbReference type="SUPFAM" id="SSF56112">
    <property type="entry name" value="Protein kinase-like (PK-like)"/>
    <property type="match status" value="1"/>
</dbReference>
<dbReference type="PROSITE" id="PS50011">
    <property type="entry name" value="PROTEIN_KINASE_DOM"/>
    <property type="match status" value="1"/>
</dbReference>
<dbReference type="Proteomes" id="UP000541969">
    <property type="component" value="Unassembled WGS sequence"/>
</dbReference>